<keyword evidence="1" id="KW-0547">Nucleotide-binding</keyword>
<keyword evidence="3" id="KW-0732">Signal</keyword>
<reference evidence="4 5" key="1">
    <citation type="submission" date="2023-08" db="EMBL/GenBank/DDBJ databases">
        <authorList>
            <person name="Girao M."/>
            <person name="Carvalho M.F."/>
        </authorList>
    </citation>
    <scope>NUCLEOTIDE SEQUENCE [LARGE SCALE GENOMIC DNA]</scope>
    <source>
        <strain evidence="4 5">CC-R104</strain>
    </source>
</reference>
<keyword evidence="5" id="KW-1185">Reference proteome</keyword>
<sequence length="119" mass="12201">MVATLFVAVLSGCAGAEPPADEVVTFTVGETIPVTVTLRSADDGGRSTPFYSGYRPQVLFASSPDPVPCTFSSPDGGFPPDTTADIEITCAHDVTVEPAQAGFVFEESGREVGSGSVAL</sequence>
<evidence type="ECO:0000256" key="3">
    <source>
        <dbReference type="SAM" id="SignalP"/>
    </source>
</evidence>
<protein>
    <recommendedName>
        <fullName evidence="6">Lipoprotein</fullName>
    </recommendedName>
</protein>
<dbReference type="Gene3D" id="2.40.30.10">
    <property type="entry name" value="Translation factors"/>
    <property type="match status" value="1"/>
</dbReference>
<dbReference type="SUPFAM" id="SSF50465">
    <property type="entry name" value="EF-Tu/eEF-1alpha/eIF2-gamma C-terminal domain"/>
    <property type="match status" value="1"/>
</dbReference>
<evidence type="ECO:0000313" key="5">
    <source>
        <dbReference type="Proteomes" id="UP001331936"/>
    </source>
</evidence>
<comment type="caution">
    <text evidence="4">The sequence shown here is derived from an EMBL/GenBank/DDBJ whole genome shotgun (WGS) entry which is preliminary data.</text>
</comment>
<name>A0ABU7JW75_9NOCA</name>
<feature type="signal peptide" evidence="3">
    <location>
        <begin position="1"/>
        <end position="16"/>
    </location>
</feature>
<gene>
    <name evidence="4" type="ORF">Q8814_15660</name>
</gene>
<evidence type="ECO:0008006" key="6">
    <source>
        <dbReference type="Google" id="ProtNLM"/>
    </source>
</evidence>
<organism evidence="4 5">
    <name type="scientific">Rhodococcus chondri</name>
    <dbReference type="NCBI Taxonomy" id="3065941"/>
    <lineage>
        <taxon>Bacteria</taxon>
        <taxon>Bacillati</taxon>
        <taxon>Actinomycetota</taxon>
        <taxon>Actinomycetes</taxon>
        <taxon>Mycobacteriales</taxon>
        <taxon>Nocardiaceae</taxon>
        <taxon>Rhodococcus</taxon>
    </lineage>
</organism>
<keyword evidence="2" id="KW-0342">GTP-binding</keyword>
<evidence type="ECO:0000313" key="4">
    <source>
        <dbReference type="EMBL" id="MEE2033537.1"/>
    </source>
</evidence>
<accession>A0ABU7JW75</accession>
<dbReference type="RefSeq" id="WP_330152940.1">
    <property type="nucleotide sequence ID" value="NZ_JAUZMZ010000087.1"/>
</dbReference>
<dbReference type="InterPro" id="IPR009001">
    <property type="entry name" value="Transl_elong_EF1A/Init_IF2_C"/>
</dbReference>
<evidence type="ECO:0000256" key="1">
    <source>
        <dbReference type="ARBA" id="ARBA00022741"/>
    </source>
</evidence>
<dbReference type="Proteomes" id="UP001331936">
    <property type="component" value="Unassembled WGS sequence"/>
</dbReference>
<evidence type="ECO:0000256" key="2">
    <source>
        <dbReference type="ARBA" id="ARBA00023134"/>
    </source>
</evidence>
<feature type="chain" id="PRO_5046709131" description="Lipoprotein" evidence="3">
    <location>
        <begin position="17"/>
        <end position="119"/>
    </location>
</feature>
<dbReference type="EMBL" id="JAUZMZ010000087">
    <property type="protein sequence ID" value="MEE2033537.1"/>
    <property type="molecule type" value="Genomic_DNA"/>
</dbReference>
<proteinExistence type="predicted"/>